<evidence type="ECO:0000313" key="1">
    <source>
        <dbReference type="EMBL" id="RUT05082.1"/>
    </source>
</evidence>
<gene>
    <name evidence="1" type="ORF">DSM106972_039030</name>
</gene>
<dbReference type="EMBL" id="RSCL01000009">
    <property type="protein sequence ID" value="RUT05082.1"/>
    <property type="molecule type" value="Genomic_DNA"/>
</dbReference>
<dbReference type="RefSeq" id="WP_127082340.1">
    <property type="nucleotide sequence ID" value="NZ_RSCL01000009.1"/>
</dbReference>
<accession>A0A433VG68</accession>
<proteinExistence type="predicted"/>
<keyword evidence="2" id="KW-1185">Reference proteome</keyword>
<organism evidence="1 2">
    <name type="scientific">Dulcicalothrix desertica PCC 7102</name>
    <dbReference type="NCBI Taxonomy" id="232991"/>
    <lineage>
        <taxon>Bacteria</taxon>
        <taxon>Bacillati</taxon>
        <taxon>Cyanobacteriota</taxon>
        <taxon>Cyanophyceae</taxon>
        <taxon>Nostocales</taxon>
        <taxon>Calotrichaceae</taxon>
        <taxon>Dulcicalothrix</taxon>
    </lineage>
</organism>
<dbReference type="Proteomes" id="UP000271624">
    <property type="component" value="Unassembled WGS sequence"/>
</dbReference>
<evidence type="ECO:0000313" key="2">
    <source>
        <dbReference type="Proteomes" id="UP000271624"/>
    </source>
</evidence>
<dbReference type="AlphaFoldDB" id="A0A433VG68"/>
<comment type="caution">
    <text evidence="1">The sequence shown here is derived from an EMBL/GenBank/DDBJ whole genome shotgun (WGS) entry which is preliminary data.</text>
</comment>
<sequence>MNTLQDIQRRIAVAFIWEYDRLGEYKASQLFSLTQWNIPDFLERGIKEGIVQWAQNFYLTMEDLSYLKQETKEKIILEQYQIFVLLPNGVSGEKAIYDTHLILKQMGGTLDEDSILKLAQDFLNNQCQCHPLPNTYQSGGNKNFFYIR</sequence>
<reference evidence="1" key="1">
    <citation type="submission" date="2018-12" db="EMBL/GenBank/DDBJ databases">
        <authorList>
            <person name="Will S."/>
            <person name="Neumann-Schaal M."/>
            <person name="Henke P."/>
        </authorList>
    </citation>
    <scope>NUCLEOTIDE SEQUENCE</scope>
    <source>
        <strain evidence="1">PCC 7102</strain>
    </source>
</reference>
<reference evidence="1" key="2">
    <citation type="journal article" date="2019" name="Genome Biol. Evol.">
        <title>Day and night: Metabolic profiles and evolutionary relationships of six axenic non-marine cyanobacteria.</title>
        <authorList>
            <person name="Will S.E."/>
            <person name="Henke P."/>
            <person name="Boedeker C."/>
            <person name="Huang S."/>
            <person name="Brinkmann H."/>
            <person name="Rohde M."/>
            <person name="Jarek M."/>
            <person name="Friedl T."/>
            <person name="Seufert S."/>
            <person name="Schumacher M."/>
            <person name="Overmann J."/>
            <person name="Neumann-Schaal M."/>
            <person name="Petersen J."/>
        </authorList>
    </citation>
    <scope>NUCLEOTIDE SEQUENCE [LARGE SCALE GENOMIC DNA]</scope>
    <source>
        <strain evidence="1">PCC 7102</strain>
    </source>
</reference>
<protein>
    <submittedName>
        <fullName evidence="1">Uncharacterized protein</fullName>
    </submittedName>
</protein>
<name>A0A433VG68_9CYAN</name>